<dbReference type="InterPro" id="IPR001268">
    <property type="entry name" value="NADH_UbQ_OxRdtase_30kDa_su"/>
</dbReference>
<dbReference type="Pfam" id="PF00329">
    <property type="entry name" value="Complex1_30kDa"/>
    <property type="match status" value="1"/>
</dbReference>
<comment type="function">
    <text evidence="3">NDH-1 shuttles electrons from NADH, via FMN and iron-sulfur (Fe-S) centers, to quinones in the respiratory chain. The immediate electron acceptor for the enzyme in this species is believed to be a menaquinone. Couples the redox reaction to proton translocation (for every two electrons transferred, four hydrogen ions are translocated across the cytoplasmic membrane), and thus conserves the redox energy in a proton gradient.</text>
</comment>
<keyword evidence="3" id="KW-0472">Membrane</keyword>
<dbReference type="PANTHER" id="PTHR10884:SF14">
    <property type="entry name" value="NADH DEHYDROGENASE [UBIQUINONE] IRON-SULFUR PROTEIN 3, MITOCHONDRIAL"/>
    <property type="match status" value="1"/>
</dbReference>
<evidence type="ECO:0000313" key="7">
    <source>
        <dbReference type="Proteomes" id="UP000319213"/>
    </source>
</evidence>
<protein>
    <recommendedName>
        <fullName evidence="3">NADH-quinone oxidoreductase subunit C</fullName>
        <ecNumber evidence="3">7.1.1.-</ecNumber>
    </recommendedName>
    <alternativeName>
        <fullName evidence="3">NADH dehydrogenase I subunit C</fullName>
    </alternativeName>
    <alternativeName>
        <fullName evidence="3">NDH-1 subunit C</fullName>
    </alternativeName>
</protein>
<evidence type="ECO:0000313" key="6">
    <source>
        <dbReference type="EMBL" id="TQM77352.1"/>
    </source>
</evidence>
<organism evidence="6 7">
    <name type="scientific">Thermopolyspora flexuosa</name>
    <dbReference type="NCBI Taxonomy" id="103836"/>
    <lineage>
        <taxon>Bacteria</taxon>
        <taxon>Bacillati</taxon>
        <taxon>Actinomycetota</taxon>
        <taxon>Actinomycetes</taxon>
        <taxon>Streptosporangiales</taxon>
        <taxon>Streptosporangiaceae</taxon>
        <taxon>Thermopolyspora</taxon>
    </lineage>
</organism>
<dbReference type="HAMAP" id="MF_01357">
    <property type="entry name" value="NDH1_NuoC"/>
    <property type="match status" value="1"/>
</dbReference>
<comment type="similarity">
    <text evidence="1 3">Belongs to the complex I 30 kDa subunit family.</text>
</comment>
<dbReference type="GO" id="GO:0008137">
    <property type="term" value="F:NADH dehydrogenase (ubiquinone) activity"/>
    <property type="evidence" value="ECO:0007669"/>
    <property type="project" value="InterPro"/>
</dbReference>
<evidence type="ECO:0000259" key="5">
    <source>
        <dbReference type="Pfam" id="PF00329"/>
    </source>
</evidence>
<keyword evidence="2 3" id="KW-0813">Transport</keyword>
<keyword evidence="3" id="KW-1003">Cell membrane</keyword>
<reference evidence="6 7" key="1">
    <citation type="submission" date="2019-06" db="EMBL/GenBank/DDBJ databases">
        <title>Sequencing the genomes of 1000 actinobacteria strains.</title>
        <authorList>
            <person name="Klenk H.-P."/>
        </authorList>
    </citation>
    <scope>NUCLEOTIDE SEQUENCE [LARGE SCALE GENOMIC DNA]</scope>
    <source>
        <strain evidence="6 7">DSM 43186</strain>
    </source>
</reference>
<evidence type="ECO:0000256" key="1">
    <source>
        <dbReference type="ARBA" id="ARBA00007569"/>
    </source>
</evidence>
<dbReference type="GO" id="GO:0050136">
    <property type="term" value="F:NADH dehydrogenase (quinone) (non-electrogenic) activity"/>
    <property type="evidence" value="ECO:0007669"/>
    <property type="project" value="UniProtKB-UniRule"/>
</dbReference>
<dbReference type="EMBL" id="VFPQ01000001">
    <property type="protein sequence ID" value="TQM77352.1"/>
    <property type="molecule type" value="Genomic_DNA"/>
</dbReference>
<dbReference type="EC" id="7.1.1.-" evidence="3"/>
<evidence type="ECO:0000256" key="3">
    <source>
        <dbReference type="HAMAP-Rule" id="MF_01357"/>
    </source>
</evidence>
<dbReference type="SUPFAM" id="SSF143243">
    <property type="entry name" value="Nqo5-like"/>
    <property type="match status" value="1"/>
</dbReference>
<feature type="region of interest" description="Disordered" evidence="4">
    <location>
        <begin position="29"/>
        <end position="65"/>
    </location>
</feature>
<dbReference type="InterPro" id="IPR010218">
    <property type="entry name" value="NADH_DH_suC"/>
</dbReference>
<dbReference type="PANTHER" id="PTHR10884">
    <property type="entry name" value="NADH DEHYDROGENASE UBIQUINONE IRON-SULFUR PROTEIN 3"/>
    <property type="match status" value="1"/>
</dbReference>
<dbReference type="NCBIfam" id="NF005856">
    <property type="entry name" value="PRK07785.1"/>
    <property type="match status" value="1"/>
</dbReference>
<keyword evidence="3" id="KW-1278">Translocase</keyword>
<sequence>MSEEQNKPQENLPAVNPIELPIARKGMFGVKGTGDTSGYGGLVVRRPPKLSSPRPYGGPDRTGEPGEFDVIADELERALGDGFHDAVERVVVDRGELTFHVKRERLVEVMRHLRDDPALRFELSLGVSGVHYPHETGAELHAVYHLCSITHNRRLRIEVSCPDADPHIPSTVSVYPTHDWHERETYDFFGIIFDGHPALTRIEMPDDWEGHPQRKDYPLGGIPVEYRGATTPAPDQRRSYS</sequence>
<name>A0A543J3G4_9ACTN</name>
<dbReference type="GO" id="GO:0048038">
    <property type="term" value="F:quinone binding"/>
    <property type="evidence" value="ECO:0007669"/>
    <property type="project" value="UniProtKB-KW"/>
</dbReference>
<keyword evidence="3" id="KW-0520">NAD</keyword>
<dbReference type="NCBIfam" id="TIGR01961">
    <property type="entry name" value="NuoC_fam"/>
    <property type="match status" value="1"/>
</dbReference>
<feature type="region of interest" description="Disordered" evidence="4">
    <location>
        <begin position="212"/>
        <end position="241"/>
    </location>
</feature>
<feature type="compositionally biased region" description="Gly residues" evidence="4">
    <location>
        <begin position="29"/>
        <end position="41"/>
    </location>
</feature>
<proteinExistence type="inferred from homology"/>
<dbReference type="Gene3D" id="3.30.460.80">
    <property type="entry name" value="NADH:ubiquinone oxidoreductase, 30kDa subunit"/>
    <property type="match status" value="1"/>
</dbReference>
<dbReference type="InterPro" id="IPR037232">
    <property type="entry name" value="NADH_quin_OxRdtase_su_C/D-like"/>
</dbReference>
<evidence type="ECO:0000256" key="4">
    <source>
        <dbReference type="SAM" id="MobiDB-lite"/>
    </source>
</evidence>
<keyword evidence="3" id="KW-0874">Quinone</keyword>
<dbReference type="GO" id="GO:0005886">
    <property type="term" value="C:plasma membrane"/>
    <property type="evidence" value="ECO:0007669"/>
    <property type="project" value="UniProtKB-SubCell"/>
</dbReference>
<dbReference type="Proteomes" id="UP000319213">
    <property type="component" value="Unassembled WGS sequence"/>
</dbReference>
<dbReference type="OrthoDB" id="9803286at2"/>
<dbReference type="RefSeq" id="WP_142261097.1">
    <property type="nucleotide sequence ID" value="NZ_BMPV01000002.1"/>
</dbReference>
<comment type="subcellular location">
    <subcellularLocation>
        <location evidence="3">Cell membrane</location>
        <topology evidence="3">Peripheral membrane protein</topology>
        <orientation evidence="3">Cytoplasmic side</orientation>
    </subcellularLocation>
</comment>
<comment type="caution">
    <text evidence="6">The sequence shown here is derived from an EMBL/GenBank/DDBJ whole genome shotgun (WGS) entry which is preliminary data.</text>
</comment>
<accession>A0A543J3G4</accession>
<gene>
    <name evidence="3" type="primary">nuoC</name>
    <name evidence="6" type="ORF">FHX40_4115</name>
</gene>
<comment type="subunit">
    <text evidence="3">NDH-1 is composed of 14 different subunits. Subunits NuoB, C, D, E, F, and G constitute the peripheral sector of the complex.</text>
</comment>
<keyword evidence="7" id="KW-1185">Reference proteome</keyword>
<feature type="domain" description="NADH:ubiquinone oxidoreductase 30kDa subunit" evidence="5">
    <location>
        <begin position="100"/>
        <end position="221"/>
    </location>
</feature>
<comment type="catalytic activity">
    <reaction evidence="3">
        <text>a quinone + NADH + 5 H(+)(in) = a quinol + NAD(+) + 4 H(+)(out)</text>
        <dbReference type="Rhea" id="RHEA:57888"/>
        <dbReference type="ChEBI" id="CHEBI:15378"/>
        <dbReference type="ChEBI" id="CHEBI:24646"/>
        <dbReference type="ChEBI" id="CHEBI:57540"/>
        <dbReference type="ChEBI" id="CHEBI:57945"/>
        <dbReference type="ChEBI" id="CHEBI:132124"/>
    </reaction>
</comment>
<dbReference type="AlphaFoldDB" id="A0A543J3G4"/>
<evidence type="ECO:0000256" key="2">
    <source>
        <dbReference type="ARBA" id="ARBA00022448"/>
    </source>
</evidence>